<feature type="region of interest" description="Disordered" evidence="7">
    <location>
        <begin position="169"/>
        <end position="197"/>
    </location>
</feature>
<reference evidence="10 11" key="1">
    <citation type="submission" date="2021-06" db="EMBL/GenBank/DDBJ databases">
        <title>Complete genome of Haloferula helveola possessing various polysaccharide degrading enzymes.</title>
        <authorList>
            <person name="Takami H."/>
            <person name="Huang C."/>
            <person name="Hamasaki K."/>
        </authorList>
    </citation>
    <scope>NUCLEOTIDE SEQUENCE [LARGE SCALE GENOMIC DNA]</scope>
    <source>
        <strain evidence="10 11">CN-1</strain>
    </source>
</reference>
<keyword evidence="3 6" id="KW-0731">Sigma factor</keyword>
<dbReference type="Pfam" id="PF04542">
    <property type="entry name" value="Sigma70_r2"/>
    <property type="match status" value="1"/>
</dbReference>
<evidence type="ECO:0000256" key="1">
    <source>
        <dbReference type="ARBA" id="ARBA00010641"/>
    </source>
</evidence>
<comment type="similarity">
    <text evidence="1 6">Belongs to the sigma-70 factor family. ECF subfamily.</text>
</comment>
<evidence type="ECO:0000256" key="7">
    <source>
        <dbReference type="SAM" id="MobiDB-lite"/>
    </source>
</evidence>
<sequence>MVPAEPDDAMLARESRAGSLASFDRLVHRHHPKVFAFLLTLTKHRQDAEDLTQETFVRAWKKIDRYDPSLPILPWLLTIARRLSIDMLRKRKPIPAIEADPVLLPPAPSAGPDLWRTAERHLSPDAFSALWLHYRDELPLAEVGRILGKKEGAVKVMLHRARKSLAEHLRHQPAPPPPLPQRPPPLPSIWNNARVTS</sequence>
<keyword evidence="4 6" id="KW-0238">DNA-binding</keyword>
<dbReference type="InterPro" id="IPR013324">
    <property type="entry name" value="RNA_pol_sigma_r3/r4-like"/>
</dbReference>
<feature type="compositionally biased region" description="Pro residues" evidence="7">
    <location>
        <begin position="173"/>
        <end position="187"/>
    </location>
</feature>
<dbReference type="PANTHER" id="PTHR43133:SF8">
    <property type="entry name" value="RNA POLYMERASE SIGMA FACTOR HI_1459-RELATED"/>
    <property type="match status" value="1"/>
</dbReference>
<accession>A0ABM7RDV5</accession>
<evidence type="ECO:0000259" key="9">
    <source>
        <dbReference type="Pfam" id="PF08281"/>
    </source>
</evidence>
<evidence type="ECO:0000256" key="4">
    <source>
        <dbReference type="ARBA" id="ARBA00023125"/>
    </source>
</evidence>
<dbReference type="InterPro" id="IPR014284">
    <property type="entry name" value="RNA_pol_sigma-70_dom"/>
</dbReference>
<dbReference type="InterPro" id="IPR036388">
    <property type="entry name" value="WH-like_DNA-bd_sf"/>
</dbReference>
<feature type="domain" description="RNA polymerase sigma factor 70 region 4 type 2" evidence="9">
    <location>
        <begin position="120"/>
        <end position="165"/>
    </location>
</feature>
<dbReference type="InterPro" id="IPR013325">
    <property type="entry name" value="RNA_pol_sigma_r2"/>
</dbReference>
<evidence type="ECO:0000256" key="2">
    <source>
        <dbReference type="ARBA" id="ARBA00023015"/>
    </source>
</evidence>
<organism evidence="10 11">
    <name type="scientific">Haloferula helveola</name>
    <dbReference type="NCBI Taxonomy" id="490095"/>
    <lineage>
        <taxon>Bacteria</taxon>
        <taxon>Pseudomonadati</taxon>
        <taxon>Verrucomicrobiota</taxon>
        <taxon>Verrucomicrobiia</taxon>
        <taxon>Verrucomicrobiales</taxon>
        <taxon>Verrucomicrobiaceae</taxon>
        <taxon>Haloferula</taxon>
    </lineage>
</organism>
<dbReference type="Proteomes" id="UP001374893">
    <property type="component" value="Chromosome"/>
</dbReference>
<dbReference type="SUPFAM" id="SSF88659">
    <property type="entry name" value="Sigma3 and sigma4 domains of RNA polymerase sigma factors"/>
    <property type="match status" value="1"/>
</dbReference>
<dbReference type="Gene3D" id="1.10.1740.10">
    <property type="match status" value="1"/>
</dbReference>
<keyword evidence="5 6" id="KW-0804">Transcription</keyword>
<evidence type="ECO:0000256" key="3">
    <source>
        <dbReference type="ARBA" id="ARBA00023082"/>
    </source>
</evidence>
<evidence type="ECO:0000259" key="8">
    <source>
        <dbReference type="Pfam" id="PF04542"/>
    </source>
</evidence>
<dbReference type="EMBL" id="AP024702">
    <property type="protein sequence ID" value="BCX47009.1"/>
    <property type="molecule type" value="Genomic_DNA"/>
</dbReference>
<dbReference type="InterPro" id="IPR007627">
    <property type="entry name" value="RNA_pol_sigma70_r2"/>
</dbReference>
<dbReference type="Gene3D" id="1.10.10.10">
    <property type="entry name" value="Winged helix-like DNA-binding domain superfamily/Winged helix DNA-binding domain"/>
    <property type="match status" value="1"/>
</dbReference>
<proteinExistence type="inferred from homology"/>
<dbReference type="RefSeq" id="WP_338688999.1">
    <property type="nucleotide sequence ID" value="NZ_AP024702.1"/>
</dbReference>
<keyword evidence="2 6" id="KW-0805">Transcription regulation</keyword>
<dbReference type="InterPro" id="IPR000838">
    <property type="entry name" value="RNA_pol_sigma70_ECF_CS"/>
</dbReference>
<dbReference type="PANTHER" id="PTHR43133">
    <property type="entry name" value="RNA POLYMERASE ECF-TYPE SIGMA FACTO"/>
    <property type="match status" value="1"/>
</dbReference>
<dbReference type="SUPFAM" id="SSF88946">
    <property type="entry name" value="Sigma2 domain of RNA polymerase sigma factors"/>
    <property type="match status" value="1"/>
</dbReference>
<keyword evidence="11" id="KW-1185">Reference proteome</keyword>
<protein>
    <recommendedName>
        <fullName evidence="6">RNA polymerase sigma factor</fullName>
    </recommendedName>
</protein>
<evidence type="ECO:0000256" key="6">
    <source>
        <dbReference type="RuleBase" id="RU000716"/>
    </source>
</evidence>
<gene>
    <name evidence="10" type="ORF">HAHE_09170</name>
</gene>
<feature type="domain" description="RNA polymerase sigma-70 region 2" evidence="8">
    <location>
        <begin position="26"/>
        <end position="92"/>
    </location>
</feature>
<dbReference type="PROSITE" id="PS01063">
    <property type="entry name" value="SIGMA70_ECF"/>
    <property type="match status" value="1"/>
</dbReference>
<dbReference type="Pfam" id="PF08281">
    <property type="entry name" value="Sigma70_r4_2"/>
    <property type="match status" value="1"/>
</dbReference>
<dbReference type="InterPro" id="IPR013249">
    <property type="entry name" value="RNA_pol_sigma70_r4_t2"/>
</dbReference>
<evidence type="ECO:0000313" key="11">
    <source>
        <dbReference type="Proteomes" id="UP001374893"/>
    </source>
</evidence>
<dbReference type="NCBIfam" id="TIGR02937">
    <property type="entry name" value="sigma70-ECF"/>
    <property type="match status" value="1"/>
</dbReference>
<evidence type="ECO:0000256" key="5">
    <source>
        <dbReference type="ARBA" id="ARBA00023163"/>
    </source>
</evidence>
<dbReference type="InterPro" id="IPR039425">
    <property type="entry name" value="RNA_pol_sigma-70-like"/>
</dbReference>
<evidence type="ECO:0000313" key="10">
    <source>
        <dbReference type="EMBL" id="BCX47009.1"/>
    </source>
</evidence>
<name>A0ABM7RDV5_9BACT</name>